<feature type="compositionally biased region" description="Basic residues" evidence="2">
    <location>
        <begin position="90"/>
        <end position="101"/>
    </location>
</feature>
<keyword evidence="1" id="KW-0175">Coiled coil</keyword>
<evidence type="ECO:0000313" key="3">
    <source>
        <dbReference type="EMBL" id="KAK6354985.1"/>
    </source>
</evidence>
<organism evidence="3 4">
    <name type="scientific">Orbilia brochopaga</name>
    <dbReference type="NCBI Taxonomy" id="3140254"/>
    <lineage>
        <taxon>Eukaryota</taxon>
        <taxon>Fungi</taxon>
        <taxon>Dikarya</taxon>
        <taxon>Ascomycota</taxon>
        <taxon>Pezizomycotina</taxon>
        <taxon>Orbiliomycetes</taxon>
        <taxon>Orbiliales</taxon>
        <taxon>Orbiliaceae</taxon>
        <taxon>Orbilia</taxon>
    </lineage>
</organism>
<feature type="compositionally biased region" description="Polar residues" evidence="2">
    <location>
        <begin position="538"/>
        <end position="548"/>
    </location>
</feature>
<reference evidence="3 4" key="1">
    <citation type="submission" date="2019-10" db="EMBL/GenBank/DDBJ databases">
        <authorList>
            <person name="Palmer J.M."/>
        </authorList>
    </citation>
    <scope>NUCLEOTIDE SEQUENCE [LARGE SCALE GENOMIC DNA]</scope>
    <source>
        <strain evidence="3 4">TWF696</strain>
    </source>
</reference>
<gene>
    <name evidence="3" type="ORF">TWF696_004111</name>
</gene>
<dbReference type="EMBL" id="JAVHNQ010000002">
    <property type="protein sequence ID" value="KAK6354985.1"/>
    <property type="molecule type" value="Genomic_DNA"/>
</dbReference>
<feature type="compositionally biased region" description="Polar residues" evidence="2">
    <location>
        <begin position="109"/>
        <end position="118"/>
    </location>
</feature>
<dbReference type="AlphaFoldDB" id="A0AAV9V7I4"/>
<feature type="region of interest" description="Disordered" evidence="2">
    <location>
        <begin position="441"/>
        <end position="471"/>
    </location>
</feature>
<dbReference type="Proteomes" id="UP001375240">
    <property type="component" value="Unassembled WGS sequence"/>
</dbReference>
<evidence type="ECO:0000313" key="4">
    <source>
        <dbReference type="Proteomes" id="UP001375240"/>
    </source>
</evidence>
<feature type="compositionally biased region" description="Basic and acidic residues" evidence="2">
    <location>
        <begin position="132"/>
        <end position="142"/>
    </location>
</feature>
<feature type="region of interest" description="Disordered" evidence="2">
    <location>
        <begin position="1"/>
        <end position="215"/>
    </location>
</feature>
<evidence type="ECO:0000256" key="2">
    <source>
        <dbReference type="SAM" id="MobiDB-lite"/>
    </source>
</evidence>
<feature type="region of interest" description="Disordered" evidence="2">
    <location>
        <begin position="507"/>
        <end position="548"/>
    </location>
</feature>
<proteinExistence type="predicted"/>
<evidence type="ECO:0000256" key="1">
    <source>
        <dbReference type="SAM" id="Coils"/>
    </source>
</evidence>
<feature type="coiled-coil region" evidence="1">
    <location>
        <begin position="251"/>
        <end position="278"/>
    </location>
</feature>
<name>A0AAV9V7I4_9PEZI</name>
<keyword evidence="4" id="KW-1185">Reference proteome</keyword>
<protein>
    <submittedName>
        <fullName evidence="3">Uncharacterized protein</fullName>
    </submittedName>
</protein>
<sequence>MVSTRKRAKDVVMLNDAGQEVPQPSGRSVETRVAVAEREAGDSHKPISSPAKPQIDTPRKRGRPRKTSTAERGKPVESVAPVKPSTGNQKKPRGRQPKTRQHKPDTKQPKTTLRTATKTIEVPEPEPAINKRGAEELERSKEAIVVNEGEQPERDNRSASATVAPSSHVADNGMRVNKERPSKPGKGTRPRNQVQDQDPDYAPSISTAEDDTGNITNVDEQDLRENMTYADFLVKFVERAGRYETRLKSVYANNEAERDSIERRIRALENIIQDDAKELDTHGTYSEVYRHHRLLRDEAQPLPTVHPGDPYKGPLTIDFNPDDQRIHALFKNDEERRKAISVYTEAIGYIESSKKAADSLFKAAERIFLDAKGYQSKLEHNRDFLKRLIEHEETAKVSYIRKRMEDRDSLRLQRFPDGVKREQMRRIYHAQRDAYCTNAGTETEVRTPQKKRRLSVSVSPTAGRKKPRYGDKIDADANRCIVISDDESDGNEHVPDSVEVPVTPTQRIRLPGFGDHTPGRTRRIDETAGANGDGGLAGTQNGKRMSRPWTNADNDELDHAMRDCTQVPGRWLDIKEKYGQPGQSLEHWSAEELHARAKEIWQQVEPYRNELPPWWDDVQTW</sequence>
<comment type="caution">
    <text evidence="3">The sequence shown here is derived from an EMBL/GenBank/DDBJ whole genome shotgun (WGS) entry which is preliminary data.</text>
</comment>
<accession>A0AAV9V7I4</accession>
<feature type="compositionally biased region" description="Basic and acidic residues" evidence="2">
    <location>
        <begin position="35"/>
        <end position="45"/>
    </location>
</feature>